<dbReference type="PROSITE" id="PS50879">
    <property type="entry name" value="RNASE_H_1"/>
    <property type="match status" value="1"/>
</dbReference>
<dbReference type="Pfam" id="PF17919">
    <property type="entry name" value="RT_RNaseH_2"/>
    <property type="match status" value="1"/>
</dbReference>
<dbReference type="Pfam" id="PF13456">
    <property type="entry name" value="RVT_3"/>
    <property type="match status" value="1"/>
</dbReference>
<dbReference type="Gramene" id="C.cajan_24452.t">
    <property type="protein sequence ID" value="C.cajan_24452.t.cds1"/>
    <property type="gene ID" value="C.cajan_24452"/>
</dbReference>
<dbReference type="GO" id="GO:0008445">
    <property type="term" value="F:D-aspartate oxidase activity"/>
    <property type="evidence" value="ECO:0007669"/>
    <property type="project" value="UniProtKB-EC"/>
</dbReference>
<feature type="domain" description="RNase H type-1" evidence="1">
    <location>
        <begin position="265"/>
        <end position="398"/>
    </location>
</feature>
<dbReference type="InterPro" id="IPR043128">
    <property type="entry name" value="Rev_trsase/Diguanyl_cyclase"/>
</dbReference>
<dbReference type="EC" id="1.4.3.1" evidence="3"/>
<dbReference type="PANTHER" id="PTHR48475:SF2">
    <property type="entry name" value="RIBONUCLEASE H"/>
    <property type="match status" value="1"/>
</dbReference>
<dbReference type="EMBL" id="KQ483424">
    <property type="protein sequence ID" value="KYP52363.1"/>
    <property type="molecule type" value="Genomic_DNA"/>
</dbReference>
<evidence type="ECO:0000259" key="1">
    <source>
        <dbReference type="PROSITE" id="PS50879"/>
    </source>
</evidence>
<dbReference type="Gene3D" id="1.10.340.70">
    <property type="match status" value="1"/>
</dbReference>
<dbReference type="InterPro" id="IPR043502">
    <property type="entry name" value="DNA/RNA_pol_sf"/>
</dbReference>
<dbReference type="InterPro" id="IPR056924">
    <property type="entry name" value="SH3_Tf2-1"/>
</dbReference>
<dbReference type="GO" id="GO:0004523">
    <property type="term" value="F:RNA-DNA hybrid ribonuclease activity"/>
    <property type="evidence" value="ECO:0007669"/>
    <property type="project" value="InterPro"/>
</dbReference>
<dbReference type="PROSITE" id="PS50994">
    <property type="entry name" value="INTEGRASE"/>
    <property type="match status" value="1"/>
</dbReference>
<dbReference type="AlphaFoldDB" id="A0A151SC61"/>
<dbReference type="Pfam" id="PF00665">
    <property type="entry name" value="rve"/>
    <property type="match status" value="1"/>
</dbReference>
<evidence type="ECO:0000313" key="4">
    <source>
        <dbReference type="Proteomes" id="UP000075243"/>
    </source>
</evidence>
<dbReference type="InterPro" id="IPR041577">
    <property type="entry name" value="RT_RNaseH_2"/>
</dbReference>
<dbReference type="Pfam" id="PF24626">
    <property type="entry name" value="SH3_Tf2-1"/>
    <property type="match status" value="1"/>
</dbReference>
<dbReference type="InterPro" id="IPR012337">
    <property type="entry name" value="RNaseH-like_sf"/>
</dbReference>
<evidence type="ECO:0000313" key="3">
    <source>
        <dbReference type="EMBL" id="KYP52363.1"/>
    </source>
</evidence>
<dbReference type="GO" id="GO:0015074">
    <property type="term" value="P:DNA integration"/>
    <property type="evidence" value="ECO:0007669"/>
    <property type="project" value="InterPro"/>
</dbReference>
<organism evidence="3 4">
    <name type="scientific">Cajanus cajan</name>
    <name type="common">Pigeon pea</name>
    <name type="synonym">Cajanus indicus</name>
    <dbReference type="NCBI Taxonomy" id="3821"/>
    <lineage>
        <taxon>Eukaryota</taxon>
        <taxon>Viridiplantae</taxon>
        <taxon>Streptophyta</taxon>
        <taxon>Embryophyta</taxon>
        <taxon>Tracheophyta</taxon>
        <taxon>Spermatophyta</taxon>
        <taxon>Magnoliopsida</taxon>
        <taxon>eudicotyledons</taxon>
        <taxon>Gunneridae</taxon>
        <taxon>Pentapetalae</taxon>
        <taxon>rosids</taxon>
        <taxon>fabids</taxon>
        <taxon>Fabales</taxon>
        <taxon>Fabaceae</taxon>
        <taxon>Papilionoideae</taxon>
        <taxon>50 kb inversion clade</taxon>
        <taxon>NPAAA clade</taxon>
        <taxon>indigoferoid/millettioid clade</taxon>
        <taxon>Phaseoleae</taxon>
        <taxon>Cajanus</taxon>
    </lineage>
</organism>
<sequence>MVVKSSDDSHALDLQELFDTIRKYQLKLNPEKCSFGVQAGKFLGFMLTHRGIEANPERCSAIINMRSPSSVKEVQQLTGRVISLSRFLSKVADKALPLFSCLKKKKRFTWSDECKDAFGQLKECLGSPPILSKPVIGLPLLLYVVVSDQAMSTVLAQEDGEQKPVYFISKVFKGPEVRYNKIEKVALAILATARKLRHYFHQVIVRTDQPIRQVLHKPDLAGQMMKWSVELSEFGLRYEPRGPIKSQILADFILELTSPNITEVQERPWILSVDGSSNLKGSGAGIILEGPDGVLIEQSLRFDFKASNNQAEYEALLVGMSLAQEMGVQTLIARSDSQLVTGQVTGTFQAKDPQLARYLEKVKEISASFTTFSLSHVPRDQNSRANLLSKLASTKKSGSNQSVIQETLKKPNIHIEEIDVLFLQEEHRSWMGPIIAYLEHGTLPTDADQAKKLIRDSAQFTILGGKLYRGGFNMPFLRCLAPSQWGRVIAEIHEGVCGSHIGGRSLANKVLRAGYFWPSLKADCTAFVKRCDRCQKHSNLHTAPAETLQSVLSPWPFNRWGIDILGPFPIAVRQLKFLIVVVDYFTKWVEAEPIATISAERVKYFMWKSIVCRFGVPYIIVADNGTQFASSRVQQFCRDLGIKMLFTSVEYPQSNGQAEEANKVKLSGLKKCLQDAKTNWVDNLSQVLWLYHTTPHSSTHETPFRLVYETDAVIPIEIGEPSFRVTSFSEEGSEEGRRADLDILGEIQGTAHIQEAAAKSRAVKKYNSRVLPRSFKQGDLVLKKAQPHQISNKLSPRWIGPYRILQVVGNGAYKLQTLDGGAIPRTWNATNLRFYYS</sequence>
<dbReference type="CDD" id="cd09279">
    <property type="entry name" value="RNase_HI_like"/>
    <property type="match status" value="1"/>
</dbReference>
<keyword evidence="3" id="KW-0560">Oxidoreductase</keyword>
<dbReference type="InterPro" id="IPR041588">
    <property type="entry name" value="Integrase_H2C2"/>
</dbReference>
<protein>
    <submittedName>
        <fullName evidence="3">Retrovirus-related Pol polyprotein from transposon 17.6</fullName>
        <ecNumber evidence="3">1.4.3.1</ecNumber>
    </submittedName>
</protein>
<keyword evidence="4" id="KW-1185">Reference proteome</keyword>
<dbReference type="PANTHER" id="PTHR48475">
    <property type="entry name" value="RIBONUCLEASE H"/>
    <property type="match status" value="1"/>
</dbReference>
<proteinExistence type="predicted"/>
<dbReference type="Pfam" id="PF17921">
    <property type="entry name" value="Integrase_H2C2"/>
    <property type="match status" value="1"/>
</dbReference>
<dbReference type="Proteomes" id="UP000075243">
    <property type="component" value="Unassembled WGS sequence"/>
</dbReference>
<dbReference type="Gene3D" id="3.30.70.270">
    <property type="match status" value="2"/>
</dbReference>
<dbReference type="GO" id="GO:0003676">
    <property type="term" value="F:nucleic acid binding"/>
    <property type="evidence" value="ECO:0007669"/>
    <property type="project" value="InterPro"/>
</dbReference>
<reference evidence="3" key="1">
    <citation type="journal article" date="2012" name="Nat. Biotechnol.">
        <title>Draft genome sequence of pigeonpea (Cajanus cajan), an orphan legume crop of resource-poor farmers.</title>
        <authorList>
            <person name="Varshney R.K."/>
            <person name="Chen W."/>
            <person name="Li Y."/>
            <person name="Bharti A.K."/>
            <person name="Saxena R.K."/>
            <person name="Schlueter J.A."/>
            <person name="Donoghue M.T."/>
            <person name="Azam S."/>
            <person name="Fan G."/>
            <person name="Whaley A.M."/>
            <person name="Farmer A.D."/>
            <person name="Sheridan J."/>
            <person name="Iwata A."/>
            <person name="Tuteja R."/>
            <person name="Penmetsa R.V."/>
            <person name="Wu W."/>
            <person name="Upadhyaya H.D."/>
            <person name="Yang S.P."/>
            <person name="Shah T."/>
            <person name="Saxena K.B."/>
            <person name="Michael T."/>
            <person name="McCombie W.R."/>
            <person name="Yang B."/>
            <person name="Zhang G."/>
            <person name="Yang H."/>
            <person name="Wang J."/>
            <person name="Spillane C."/>
            <person name="Cook D.R."/>
            <person name="May G.D."/>
            <person name="Xu X."/>
            <person name="Jackson S.A."/>
        </authorList>
    </citation>
    <scope>NUCLEOTIDE SEQUENCE [LARGE SCALE GENOMIC DNA]</scope>
</reference>
<dbReference type="InterPro" id="IPR002156">
    <property type="entry name" value="RNaseH_domain"/>
</dbReference>
<dbReference type="Gene3D" id="3.30.420.10">
    <property type="entry name" value="Ribonuclease H-like superfamily/Ribonuclease H"/>
    <property type="match status" value="2"/>
</dbReference>
<evidence type="ECO:0000259" key="2">
    <source>
        <dbReference type="PROSITE" id="PS50994"/>
    </source>
</evidence>
<name>A0A151SC61_CAJCA</name>
<dbReference type="InterPro" id="IPR001584">
    <property type="entry name" value="Integrase_cat-core"/>
</dbReference>
<dbReference type="SUPFAM" id="SSF56672">
    <property type="entry name" value="DNA/RNA polymerases"/>
    <property type="match status" value="1"/>
</dbReference>
<dbReference type="SUPFAM" id="SSF53098">
    <property type="entry name" value="Ribonuclease H-like"/>
    <property type="match status" value="2"/>
</dbReference>
<feature type="domain" description="Integrase catalytic" evidence="2">
    <location>
        <begin position="552"/>
        <end position="711"/>
    </location>
</feature>
<gene>
    <name evidence="3" type="ORF">KK1_025668</name>
</gene>
<accession>A0A151SC61</accession>
<dbReference type="InterPro" id="IPR036397">
    <property type="entry name" value="RNaseH_sf"/>
</dbReference>